<gene>
    <name evidence="2" type="ORF">WOLCODRAFT_156542</name>
</gene>
<feature type="region of interest" description="Disordered" evidence="1">
    <location>
        <begin position="47"/>
        <end position="67"/>
    </location>
</feature>
<feature type="compositionally biased region" description="Polar residues" evidence="1">
    <location>
        <begin position="52"/>
        <end position="61"/>
    </location>
</feature>
<evidence type="ECO:0000256" key="1">
    <source>
        <dbReference type="SAM" id="MobiDB-lite"/>
    </source>
</evidence>
<dbReference type="Proteomes" id="UP000218811">
    <property type="component" value="Unassembled WGS sequence"/>
</dbReference>
<accession>A0A2H3JDU2</accession>
<organism evidence="2 3">
    <name type="scientific">Wolfiporia cocos (strain MD-104)</name>
    <name type="common">Brown rot fungus</name>
    <dbReference type="NCBI Taxonomy" id="742152"/>
    <lineage>
        <taxon>Eukaryota</taxon>
        <taxon>Fungi</taxon>
        <taxon>Dikarya</taxon>
        <taxon>Basidiomycota</taxon>
        <taxon>Agaricomycotina</taxon>
        <taxon>Agaricomycetes</taxon>
        <taxon>Polyporales</taxon>
        <taxon>Phaeolaceae</taxon>
        <taxon>Wolfiporia</taxon>
    </lineage>
</organism>
<dbReference type="AlphaFoldDB" id="A0A2H3JDU2"/>
<protein>
    <submittedName>
        <fullName evidence="2">Uncharacterized protein</fullName>
    </submittedName>
</protein>
<name>A0A2H3JDU2_WOLCO</name>
<proteinExistence type="predicted"/>
<reference evidence="2 3" key="1">
    <citation type="journal article" date="2012" name="Science">
        <title>The Paleozoic origin of enzymatic lignin decomposition reconstructed from 31 fungal genomes.</title>
        <authorList>
            <person name="Floudas D."/>
            <person name="Binder M."/>
            <person name="Riley R."/>
            <person name="Barry K."/>
            <person name="Blanchette R.A."/>
            <person name="Henrissat B."/>
            <person name="Martinez A.T."/>
            <person name="Otillar R."/>
            <person name="Spatafora J.W."/>
            <person name="Yadav J.S."/>
            <person name="Aerts A."/>
            <person name="Benoit I."/>
            <person name="Boyd A."/>
            <person name="Carlson A."/>
            <person name="Copeland A."/>
            <person name="Coutinho P.M."/>
            <person name="de Vries R.P."/>
            <person name="Ferreira P."/>
            <person name="Findley K."/>
            <person name="Foster B."/>
            <person name="Gaskell J."/>
            <person name="Glotzer D."/>
            <person name="Gorecki P."/>
            <person name="Heitman J."/>
            <person name="Hesse C."/>
            <person name="Hori C."/>
            <person name="Igarashi K."/>
            <person name="Jurgens J.A."/>
            <person name="Kallen N."/>
            <person name="Kersten P."/>
            <person name="Kohler A."/>
            <person name="Kuees U."/>
            <person name="Kumar T.K.A."/>
            <person name="Kuo A."/>
            <person name="LaButti K."/>
            <person name="Larrondo L.F."/>
            <person name="Lindquist E."/>
            <person name="Ling A."/>
            <person name="Lombard V."/>
            <person name="Lucas S."/>
            <person name="Lundell T."/>
            <person name="Martin R."/>
            <person name="McLaughlin D.J."/>
            <person name="Morgenstern I."/>
            <person name="Morin E."/>
            <person name="Murat C."/>
            <person name="Nagy L.G."/>
            <person name="Nolan M."/>
            <person name="Ohm R.A."/>
            <person name="Patyshakuliyeva A."/>
            <person name="Rokas A."/>
            <person name="Ruiz-Duenas F.J."/>
            <person name="Sabat G."/>
            <person name="Salamov A."/>
            <person name="Samejima M."/>
            <person name="Schmutz J."/>
            <person name="Slot J.C."/>
            <person name="St John F."/>
            <person name="Stenlid J."/>
            <person name="Sun H."/>
            <person name="Sun S."/>
            <person name="Syed K."/>
            <person name="Tsang A."/>
            <person name="Wiebenga A."/>
            <person name="Young D."/>
            <person name="Pisabarro A."/>
            <person name="Eastwood D.C."/>
            <person name="Martin F."/>
            <person name="Cullen D."/>
            <person name="Grigoriev I.V."/>
            <person name="Hibbett D.S."/>
        </authorList>
    </citation>
    <scope>NUCLEOTIDE SEQUENCE [LARGE SCALE GENOMIC DNA]</scope>
    <source>
        <strain evidence="2 3">MD-104</strain>
    </source>
</reference>
<evidence type="ECO:0000313" key="3">
    <source>
        <dbReference type="Proteomes" id="UP000218811"/>
    </source>
</evidence>
<dbReference type="EMBL" id="KB467865">
    <property type="protein sequence ID" value="PCH35848.1"/>
    <property type="molecule type" value="Genomic_DNA"/>
</dbReference>
<evidence type="ECO:0000313" key="2">
    <source>
        <dbReference type="EMBL" id="PCH35848.1"/>
    </source>
</evidence>
<sequence>MTTFDYSPFGPGRIESALLDLSKAYEETVQACNKAYQLIPLPGLSTREPSVPETSSFNPPSITCPPCGKTRIADESNELRHIDAIRGTSVPEMHL</sequence>
<keyword evidence="3" id="KW-1185">Reference proteome</keyword>